<dbReference type="Gene3D" id="3.40.1080.10">
    <property type="entry name" value="Glutaconate Coenzyme A-transferase"/>
    <property type="match status" value="1"/>
</dbReference>
<dbReference type="Pfam" id="PF01144">
    <property type="entry name" value="CoA_trans"/>
    <property type="match status" value="1"/>
</dbReference>
<protein>
    <submittedName>
        <fullName evidence="1">CoA-transferase</fullName>
    </submittedName>
</protein>
<dbReference type="SUPFAM" id="SSF100950">
    <property type="entry name" value="NagB/RpiA/CoA transferase-like"/>
    <property type="match status" value="1"/>
</dbReference>
<dbReference type="GO" id="GO:0008410">
    <property type="term" value="F:CoA-transferase activity"/>
    <property type="evidence" value="ECO:0007669"/>
    <property type="project" value="InterPro"/>
</dbReference>
<dbReference type="Gene3D" id="3.30.30.40">
    <property type="match status" value="1"/>
</dbReference>
<dbReference type="Proteomes" id="UP001144372">
    <property type="component" value="Unassembled WGS sequence"/>
</dbReference>
<dbReference type="RefSeq" id="WP_281793231.1">
    <property type="nucleotide sequence ID" value="NZ_BSDR01000001.1"/>
</dbReference>
<reference evidence="1" key="1">
    <citation type="submission" date="2022-12" db="EMBL/GenBank/DDBJ databases">
        <title>Reference genome sequencing for broad-spectrum identification of bacterial and archaeal isolates by mass spectrometry.</title>
        <authorList>
            <person name="Sekiguchi Y."/>
            <person name="Tourlousse D.M."/>
        </authorList>
    </citation>
    <scope>NUCLEOTIDE SEQUENCE</scope>
    <source>
        <strain evidence="1">ASRB1</strain>
    </source>
</reference>
<name>A0A9W6FTI0_9BACT</name>
<dbReference type="InterPro" id="IPR037171">
    <property type="entry name" value="NagB/RpiA_transferase-like"/>
</dbReference>
<evidence type="ECO:0000313" key="1">
    <source>
        <dbReference type="EMBL" id="GLI33950.1"/>
    </source>
</evidence>
<accession>A0A9W6FTI0</accession>
<dbReference type="SMART" id="SM00882">
    <property type="entry name" value="CoA_trans"/>
    <property type="match status" value="1"/>
</dbReference>
<organism evidence="1 2">
    <name type="scientific">Desulforhabdus amnigena</name>
    <dbReference type="NCBI Taxonomy" id="40218"/>
    <lineage>
        <taxon>Bacteria</taxon>
        <taxon>Pseudomonadati</taxon>
        <taxon>Thermodesulfobacteriota</taxon>
        <taxon>Syntrophobacteria</taxon>
        <taxon>Syntrophobacterales</taxon>
        <taxon>Syntrophobacteraceae</taxon>
        <taxon>Desulforhabdus</taxon>
    </lineage>
</organism>
<evidence type="ECO:0000313" key="2">
    <source>
        <dbReference type="Proteomes" id="UP001144372"/>
    </source>
</evidence>
<comment type="caution">
    <text evidence="1">The sequence shown here is derived from an EMBL/GenBank/DDBJ whole genome shotgun (WGS) entry which is preliminary data.</text>
</comment>
<dbReference type="EMBL" id="BSDR01000001">
    <property type="protein sequence ID" value="GLI33950.1"/>
    <property type="molecule type" value="Genomic_DNA"/>
</dbReference>
<keyword evidence="2" id="KW-1185">Reference proteome</keyword>
<gene>
    <name evidence="1" type="ORF">DAMNIGENAA_13830</name>
</gene>
<dbReference type="AlphaFoldDB" id="A0A9W6FTI0"/>
<proteinExistence type="predicted"/>
<sequence>MARSLQKTKKAEFLTLEEAVKKYMHDGIVCAFSGFTGFNRNPVAFAWETVRQGIKDIHVLDRHGSICTWLLNAVNAIKIYETDWMGWGEMAGKIDVNLDRNYKAGKMILEDYAHGAMAMRFLAGAVGAPFIPYHAPLGSDLYNPEYDALGRAGLRNDSNPRIPKKKFIQMEDPFYGDGDVVLLPAARPELAIIHVSQAGDKGTARWRGVGTIDKEIAFACDKVVLICEEIVPEAELRVHPESNQIPYFTVDCIVEQPWGAYPSSVPFYYDYDAPFMRTMDAASRNPDDLKKWLDEWVYEPKSWEDFMTKLGAKKLLDLRADSVTGYSTRIMRGKKPAPRMKMPLSVERSGY</sequence>
<dbReference type="InterPro" id="IPR004165">
    <property type="entry name" value="CoA_trans_fam_I"/>
</dbReference>